<dbReference type="EMBL" id="JAYMYQ010000010">
    <property type="protein sequence ID" value="KAK7307207.1"/>
    <property type="molecule type" value="Genomic_DNA"/>
</dbReference>
<evidence type="ECO:0000313" key="3">
    <source>
        <dbReference type="Proteomes" id="UP001367508"/>
    </source>
</evidence>
<proteinExistence type="predicted"/>
<name>A0AAN9K0A3_CANGL</name>
<protein>
    <submittedName>
        <fullName evidence="2">Uncharacterized protein</fullName>
    </submittedName>
</protein>
<evidence type="ECO:0000313" key="2">
    <source>
        <dbReference type="EMBL" id="KAK7307207.1"/>
    </source>
</evidence>
<keyword evidence="1" id="KW-0175">Coiled coil</keyword>
<dbReference type="Proteomes" id="UP001367508">
    <property type="component" value="Unassembled WGS sequence"/>
</dbReference>
<comment type="caution">
    <text evidence="2">The sequence shown here is derived from an EMBL/GenBank/DDBJ whole genome shotgun (WGS) entry which is preliminary data.</text>
</comment>
<reference evidence="2 3" key="1">
    <citation type="submission" date="2024-01" db="EMBL/GenBank/DDBJ databases">
        <title>The genomes of 5 underutilized Papilionoideae crops provide insights into root nodulation and disease resistanc.</title>
        <authorList>
            <person name="Jiang F."/>
        </authorList>
    </citation>
    <scope>NUCLEOTIDE SEQUENCE [LARGE SCALE GENOMIC DNA]</scope>
    <source>
        <strain evidence="2">LVBAO_FW01</strain>
        <tissue evidence="2">Leaves</tissue>
    </source>
</reference>
<feature type="coiled-coil region" evidence="1">
    <location>
        <begin position="187"/>
        <end position="214"/>
    </location>
</feature>
<gene>
    <name evidence="2" type="ORF">VNO77_40065</name>
</gene>
<organism evidence="2 3">
    <name type="scientific">Canavalia gladiata</name>
    <name type="common">Sword bean</name>
    <name type="synonym">Dolichos gladiatus</name>
    <dbReference type="NCBI Taxonomy" id="3824"/>
    <lineage>
        <taxon>Eukaryota</taxon>
        <taxon>Viridiplantae</taxon>
        <taxon>Streptophyta</taxon>
        <taxon>Embryophyta</taxon>
        <taxon>Tracheophyta</taxon>
        <taxon>Spermatophyta</taxon>
        <taxon>Magnoliopsida</taxon>
        <taxon>eudicotyledons</taxon>
        <taxon>Gunneridae</taxon>
        <taxon>Pentapetalae</taxon>
        <taxon>rosids</taxon>
        <taxon>fabids</taxon>
        <taxon>Fabales</taxon>
        <taxon>Fabaceae</taxon>
        <taxon>Papilionoideae</taxon>
        <taxon>50 kb inversion clade</taxon>
        <taxon>NPAAA clade</taxon>
        <taxon>indigoferoid/millettioid clade</taxon>
        <taxon>Phaseoleae</taxon>
        <taxon>Canavalia</taxon>
    </lineage>
</organism>
<dbReference type="AlphaFoldDB" id="A0AAN9K0A3"/>
<keyword evidence="3" id="KW-1185">Reference proteome</keyword>
<accession>A0AAN9K0A3</accession>
<dbReference type="SUPFAM" id="SSF90257">
    <property type="entry name" value="Myosin rod fragments"/>
    <property type="match status" value="1"/>
</dbReference>
<sequence>MSKEKDSANDQVNTYSEPVMLERDHSLEVEDIDNLHLEPDWDPIAELESILSDSYTVMSSMSLHSTTVSETEVQGPNVEAILAKLETLLETSLEILSFDNEVKQQFHHVLEQLSQFKDQVPVRLHTVIYKLKTFIEDVDIKYVTAQKTIQDYDQLLQSRSLISKQLESAKARQDQINSKVFEGKIQVEKINAEIVELEKRLSVLIETRDKLKRALDYCDVENSKLKTQVAKLVPECRTIITALKESETSYKVALNKKKKAEDEWTDLKKTFVANKI</sequence>
<evidence type="ECO:0000256" key="1">
    <source>
        <dbReference type="SAM" id="Coils"/>
    </source>
</evidence>